<dbReference type="GO" id="GO:0046872">
    <property type="term" value="F:metal ion binding"/>
    <property type="evidence" value="ECO:0007669"/>
    <property type="project" value="UniProtKB-KW"/>
</dbReference>
<evidence type="ECO:0000256" key="4">
    <source>
        <dbReference type="ARBA" id="ARBA00022741"/>
    </source>
</evidence>
<feature type="binding site" evidence="10">
    <location>
        <position position="256"/>
    </location>
    <ligand>
        <name>K(+)</name>
        <dbReference type="ChEBI" id="CHEBI:29103"/>
    </ligand>
</feature>
<comment type="activity regulation">
    <text evidence="10">Activated by a monovalent cation that binds near, but not in, the active site. The most likely occupant of the site in vivo is potassium. Ion binding induces a conformational change that may alter substrate affinity.</text>
</comment>
<proteinExistence type="inferred from homology"/>
<evidence type="ECO:0000256" key="3">
    <source>
        <dbReference type="ARBA" id="ARBA00022723"/>
    </source>
</evidence>
<feature type="binding site" evidence="10">
    <location>
        <position position="294"/>
    </location>
    <ligand>
        <name>K(+)</name>
        <dbReference type="ChEBI" id="CHEBI:29103"/>
    </ligand>
</feature>
<comment type="caution">
    <text evidence="12">The sequence shown here is derived from an EMBL/GenBank/DDBJ whole genome shotgun (WGS) entry which is preliminary data.</text>
</comment>
<feature type="binding site" evidence="10">
    <location>
        <position position="192"/>
    </location>
    <ligand>
        <name>ATP</name>
        <dbReference type="ChEBI" id="CHEBI:30616"/>
    </ligand>
</feature>
<comment type="similarity">
    <text evidence="10">Belongs to the carbohydrate kinase PfkB family. Ribokinase subfamily.</text>
</comment>
<evidence type="ECO:0000256" key="5">
    <source>
        <dbReference type="ARBA" id="ARBA00022777"/>
    </source>
</evidence>
<keyword evidence="5 10" id="KW-0418">Kinase</keyword>
<dbReference type="EMBL" id="CAJNOE010000003">
    <property type="protein sequence ID" value="CAF0714562.1"/>
    <property type="molecule type" value="Genomic_DNA"/>
</dbReference>
<feature type="binding site" evidence="10">
    <location>
        <begin position="261"/>
        <end position="262"/>
    </location>
    <ligand>
        <name>ATP</name>
        <dbReference type="ChEBI" id="CHEBI:30616"/>
    </ligand>
</feature>
<gene>
    <name evidence="12" type="ORF">IZO911_LOCUS722</name>
    <name evidence="13" type="ORF">KXQ929_LOCUS24468</name>
</gene>
<sequence>MSKSNDKKFDVCIVGSCNVDLISYVDRTPKIGETIEGNKFEKGFGGKGANQCVQAAKLGGKVAMISKLGDDVFGKEYLDNLKKLGINTDHVGITNEAATGVAPIIVDKEGRNSIIVILGANLLLNEDDIEKAEDIIRQSKVVVCQLEIRQETVLKTFEIARKHSVLSILNPAPMSEKLNRNLLSAADVICPNQTEAEVLCDFTVETIDDAKKACKKLLELGSRIAIITMGDQGAVISNEDGQYEHVEIEKSSSVCDSTGAGDSFVGTLALLMAREEKLSLKDQVKRACRVASQSVEKKGTQTSYPTKDELRFNLFE</sequence>
<dbReference type="GO" id="GO:0004747">
    <property type="term" value="F:ribokinase activity"/>
    <property type="evidence" value="ECO:0007669"/>
    <property type="project" value="UniProtKB-UniRule"/>
</dbReference>
<evidence type="ECO:0000256" key="6">
    <source>
        <dbReference type="ARBA" id="ARBA00022840"/>
    </source>
</evidence>
<dbReference type="PANTHER" id="PTHR10584:SF166">
    <property type="entry name" value="RIBOKINASE"/>
    <property type="match status" value="1"/>
</dbReference>
<dbReference type="FunFam" id="3.40.1190.20:FF:000010">
    <property type="entry name" value="Ribokinase"/>
    <property type="match status" value="1"/>
</dbReference>
<dbReference type="CDD" id="cd01174">
    <property type="entry name" value="ribokinase"/>
    <property type="match status" value="1"/>
</dbReference>
<feature type="binding site" evidence="10">
    <location>
        <position position="297"/>
    </location>
    <ligand>
        <name>K(+)</name>
        <dbReference type="ChEBI" id="CHEBI:29103"/>
    </ligand>
</feature>
<dbReference type="EMBL" id="CAJOBB010002034">
    <property type="protein sequence ID" value="CAF3931053.1"/>
    <property type="molecule type" value="Genomic_DNA"/>
</dbReference>
<dbReference type="HAMAP" id="MF_01987">
    <property type="entry name" value="Ribokinase"/>
    <property type="match status" value="1"/>
</dbReference>
<dbReference type="PRINTS" id="PR00990">
    <property type="entry name" value="RIBOKINASE"/>
</dbReference>
<keyword evidence="6 10" id="KW-0067">ATP-binding</keyword>
<name>A0A813M7A8_9BILA</name>
<dbReference type="PANTHER" id="PTHR10584">
    <property type="entry name" value="SUGAR KINASE"/>
    <property type="match status" value="1"/>
</dbReference>
<reference evidence="12" key="1">
    <citation type="submission" date="2021-02" db="EMBL/GenBank/DDBJ databases">
        <authorList>
            <person name="Nowell W R."/>
        </authorList>
    </citation>
    <scope>NUCLEOTIDE SEQUENCE</scope>
</reference>
<dbReference type="InterPro" id="IPR011877">
    <property type="entry name" value="Ribokinase"/>
</dbReference>
<keyword evidence="1 10" id="KW-0963">Cytoplasm</keyword>
<feature type="active site" description="Proton acceptor" evidence="10">
    <location>
        <position position="262"/>
    </location>
</feature>
<feature type="binding site" evidence="10">
    <location>
        <begin position="46"/>
        <end position="50"/>
    </location>
    <ligand>
        <name>substrate</name>
    </ligand>
</feature>
<dbReference type="Gene3D" id="3.40.1190.20">
    <property type="match status" value="1"/>
</dbReference>
<dbReference type="AlphaFoldDB" id="A0A813M7A8"/>
<organism evidence="12 14">
    <name type="scientific">Adineta steineri</name>
    <dbReference type="NCBI Taxonomy" id="433720"/>
    <lineage>
        <taxon>Eukaryota</taxon>
        <taxon>Metazoa</taxon>
        <taxon>Spiralia</taxon>
        <taxon>Gnathifera</taxon>
        <taxon>Rotifera</taxon>
        <taxon>Eurotatoria</taxon>
        <taxon>Bdelloidea</taxon>
        <taxon>Adinetida</taxon>
        <taxon>Adinetidae</taxon>
        <taxon>Adineta</taxon>
    </lineage>
</organism>
<dbReference type="SUPFAM" id="SSF53613">
    <property type="entry name" value="Ribokinase-like"/>
    <property type="match status" value="1"/>
</dbReference>
<feature type="binding site" evidence="10">
    <location>
        <position position="303"/>
    </location>
    <ligand>
        <name>K(+)</name>
        <dbReference type="ChEBI" id="CHEBI:29103"/>
    </ligand>
</feature>
<comment type="cofactor">
    <cofactor evidence="10">
        <name>Mg(2+)</name>
        <dbReference type="ChEBI" id="CHEBI:18420"/>
    </cofactor>
    <text evidence="10">Requires a divalent cation, most likely magnesium in vivo, as an electrophilic catalyst to aid phosphoryl group transfer. It is the chelate of the metal and the nucleotide that is the actual substrate.</text>
</comment>
<dbReference type="NCBIfam" id="TIGR02152">
    <property type="entry name" value="D_ribokin_bact"/>
    <property type="match status" value="1"/>
</dbReference>
<feature type="binding site" evidence="10">
    <location>
        <position position="262"/>
    </location>
    <ligand>
        <name>substrate</name>
    </ligand>
</feature>
<dbReference type="UniPathway" id="UPA00916">
    <property type="reaction ID" value="UER00889"/>
</dbReference>
<evidence type="ECO:0000256" key="1">
    <source>
        <dbReference type="ARBA" id="ARBA00022490"/>
    </source>
</evidence>
<dbReference type="InterPro" id="IPR029056">
    <property type="entry name" value="Ribokinase-like"/>
</dbReference>
<dbReference type="GO" id="GO:0005829">
    <property type="term" value="C:cytosol"/>
    <property type="evidence" value="ECO:0007669"/>
    <property type="project" value="TreeGrafter"/>
</dbReference>
<dbReference type="GO" id="GO:0005524">
    <property type="term" value="F:ATP binding"/>
    <property type="evidence" value="ECO:0007669"/>
    <property type="project" value="UniProtKB-UniRule"/>
</dbReference>
<comment type="subcellular location">
    <subcellularLocation>
        <location evidence="10">Cytoplasm</location>
    </subcellularLocation>
    <subcellularLocation>
        <location evidence="10">Nucleus</location>
    </subcellularLocation>
</comment>
<feature type="binding site" evidence="10">
    <location>
        <position position="258"/>
    </location>
    <ligand>
        <name>K(+)</name>
        <dbReference type="ChEBI" id="CHEBI:29103"/>
    </ligand>
</feature>
<dbReference type="Pfam" id="PF00294">
    <property type="entry name" value="PfkB"/>
    <property type="match status" value="1"/>
</dbReference>
<evidence type="ECO:0000259" key="11">
    <source>
        <dbReference type="Pfam" id="PF00294"/>
    </source>
</evidence>
<evidence type="ECO:0000313" key="14">
    <source>
        <dbReference type="Proteomes" id="UP000663860"/>
    </source>
</evidence>
<dbReference type="GO" id="GO:0005634">
    <property type="term" value="C:nucleus"/>
    <property type="evidence" value="ECO:0007669"/>
    <property type="project" value="UniProtKB-SubCell"/>
</dbReference>
<accession>A0A813M7A8</accession>
<dbReference type="EC" id="2.7.1.15" evidence="10"/>
<comment type="caution">
    <text evidence="10">Lacks conserved residue(s) required for the propagation of feature annotation.</text>
</comment>
<comment type="subunit">
    <text evidence="10">Homodimer.</text>
</comment>
<evidence type="ECO:0000313" key="12">
    <source>
        <dbReference type="EMBL" id="CAF0714562.1"/>
    </source>
</evidence>
<keyword evidence="3 10" id="KW-0479">Metal-binding</keyword>
<keyword evidence="2 10" id="KW-0808">Transferase</keyword>
<protein>
    <recommendedName>
        <fullName evidence="10">Ribokinase</fullName>
        <shortName evidence="10">RK</shortName>
        <ecNumber evidence="10">2.7.1.15</ecNumber>
    </recommendedName>
</protein>
<feature type="binding site" evidence="10">
    <location>
        <begin position="228"/>
        <end position="233"/>
    </location>
    <ligand>
        <name>ATP</name>
        <dbReference type="ChEBI" id="CHEBI:30616"/>
    </ligand>
</feature>
<evidence type="ECO:0000256" key="9">
    <source>
        <dbReference type="ARBA" id="ARBA00023277"/>
    </source>
</evidence>
<comment type="function">
    <text evidence="10">Catalyzes the phosphorylation of ribose at O-5 in a reaction requiring ATP and magnesium. The resulting D-ribose-5-phosphate can then be used either for sythesis of nucleotides, histidine, and tryptophan, or as a component of the pentose phosphate pathway.</text>
</comment>
<comment type="pathway">
    <text evidence="10">Carbohydrate metabolism; D-ribose degradation; D-ribose 5-phosphate from beta-D-ribopyranose: step 2/2.</text>
</comment>
<keyword evidence="4 10" id="KW-0547">Nucleotide-binding</keyword>
<dbReference type="InterPro" id="IPR011611">
    <property type="entry name" value="PfkB_dom"/>
</dbReference>
<keyword evidence="9 10" id="KW-0119">Carbohydrate metabolism</keyword>
<keyword evidence="10" id="KW-0539">Nucleus</keyword>
<keyword evidence="8 10" id="KW-0630">Potassium</keyword>
<evidence type="ECO:0000256" key="2">
    <source>
        <dbReference type="ARBA" id="ARBA00022679"/>
    </source>
</evidence>
<evidence type="ECO:0000256" key="8">
    <source>
        <dbReference type="ARBA" id="ARBA00022958"/>
    </source>
</evidence>
<dbReference type="Proteomes" id="UP000663860">
    <property type="component" value="Unassembled WGS sequence"/>
</dbReference>
<feature type="binding site" evidence="10">
    <location>
        <begin position="18"/>
        <end position="20"/>
    </location>
    <ligand>
        <name>substrate</name>
    </ligand>
</feature>
<feature type="domain" description="Carbohydrate kinase PfkB" evidence="11">
    <location>
        <begin position="10"/>
        <end position="306"/>
    </location>
</feature>
<evidence type="ECO:0000256" key="10">
    <source>
        <dbReference type="HAMAP-Rule" id="MF_03215"/>
    </source>
</evidence>
<evidence type="ECO:0000256" key="7">
    <source>
        <dbReference type="ARBA" id="ARBA00022842"/>
    </source>
</evidence>
<feature type="binding site" evidence="10">
    <location>
        <position position="299"/>
    </location>
    <ligand>
        <name>K(+)</name>
        <dbReference type="ChEBI" id="CHEBI:29103"/>
    </ligand>
</feature>
<dbReference type="InterPro" id="IPR002139">
    <property type="entry name" value="Ribo/fructo_kinase"/>
</dbReference>
<dbReference type="GO" id="GO:0019303">
    <property type="term" value="P:D-ribose catabolic process"/>
    <property type="evidence" value="ECO:0007669"/>
    <property type="project" value="UniProtKB-UniRule"/>
</dbReference>
<evidence type="ECO:0000313" key="13">
    <source>
        <dbReference type="EMBL" id="CAF3931053.1"/>
    </source>
</evidence>
<keyword evidence="7 10" id="KW-0460">Magnesium</keyword>
<dbReference type="Proteomes" id="UP000663868">
    <property type="component" value="Unassembled WGS sequence"/>
</dbReference>
<comment type="catalytic activity">
    <reaction evidence="10">
        <text>D-ribose + ATP = D-ribose 5-phosphate + ADP + H(+)</text>
        <dbReference type="Rhea" id="RHEA:13697"/>
        <dbReference type="ChEBI" id="CHEBI:15378"/>
        <dbReference type="ChEBI" id="CHEBI:30616"/>
        <dbReference type="ChEBI" id="CHEBI:47013"/>
        <dbReference type="ChEBI" id="CHEBI:78346"/>
        <dbReference type="ChEBI" id="CHEBI:456216"/>
        <dbReference type="EC" id="2.7.1.15"/>
    </reaction>
</comment>
<feature type="binding site" evidence="10">
    <location>
        <position position="147"/>
    </location>
    <ligand>
        <name>substrate</name>
    </ligand>
</feature>